<evidence type="ECO:0000256" key="2">
    <source>
        <dbReference type="ARBA" id="ARBA00022692"/>
    </source>
</evidence>
<feature type="transmembrane region" description="Helical" evidence="7">
    <location>
        <begin position="292"/>
        <end position="313"/>
    </location>
</feature>
<feature type="compositionally biased region" description="Low complexity" evidence="6">
    <location>
        <begin position="354"/>
        <end position="365"/>
    </location>
</feature>
<keyword evidence="10" id="KW-1185">Reference proteome</keyword>
<dbReference type="Proteomes" id="UP001360953">
    <property type="component" value="Unassembled WGS sequence"/>
</dbReference>
<evidence type="ECO:0000256" key="5">
    <source>
        <dbReference type="ARBA" id="ARBA00038359"/>
    </source>
</evidence>
<accession>A0ABR1LHY5</accession>
<dbReference type="RefSeq" id="XP_066653373.1">
    <property type="nucleotide sequence ID" value="XM_066796597.1"/>
</dbReference>
<evidence type="ECO:0000256" key="1">
    <source>
        <dbReference type="ARBA" id="ARBA00004141"/>
    </source>
</evidence>
<evidence type="ECO:0000256" key="3">
    <source>
        <dbReference type="ARBA" id="ARBA00022989"/>
    </source>
</evidence>
<organism evidence="9 10">
    <name type="scientific">Phyllosticta citribraziliensis</name>
    <dbReference type="NCBI Taxonomy" id="989973"/>
    <lineage>
        <taxon>Eukaryota</taxon>
        <taxon>Fungi</taxon>
        <taxon>Dikarya</taxon>
        <taxon>Ascomycota</taxon>
        <taxon>Pezizomycotina</taxon>
        <taxon>Dothideomycetes</taxon>
        <taxon>Dothideomycetes incertae sedis</taxon>
        <taxon>Botryosphaeriales</taxon>
        <taxon>Phyllostictaceae</taxon>
        <taxon>Phyllosticta</taxon>
    </lineage>
</organism>
<dbReference type="Pfam" id="PF20684">
    <property type="entry name" value="Fung_rhodopsin"/>
    <property type="match status" value="1"/>
</dbReference>
<evidence type="ECO:0000313" key="9">
    <source>
        <dbReference type="EMBL" id="KAK7534334.1"/>
    </source>
</evidence>
<comment type="similarity">
    <text evidence="5">Belongs to the SAT4 family.</text>
</comment>
<name>A0ABR1LHY5_9PEZI</name>
<reference evidence="9 10" key="1">
    <citation type="submission" date="2024-04" db="EMBL/GenBank/DDBJ databases">
        <title>Phyllosticta paracitricarpa is synonymous to the EU quarantine fungus P. citricarpa based on phylogenomic analyses.</title>
        <authorList>
            <consortium name="Lawrence Berkeley National Laboratory"/>
            <person name="Van ingen-buijs V.A."/>
            <person name="Van westerhoven A.C."/>
            <person name="Haridas S."/>
            <person name="Skiadas P."/>
            <person name="Martin F."/>
            <person name="Groenewald J.Z."/>
            <person name="Crous P.W."/>
            <person name="Seidl M.F."/>
        </authorList>
    </citation>
    <scope>NUCLEOTIDE SEQUENCE [LARGE SCALE GENOMIC DNA]</scope>
    <source>
        <strain evidence="9 10">CPC 17464</strain>
    </source>
</reference>
<dbReference type="InterPro" id="IPR049326">
    <property type="entry name" value="Rhodopsin_dom_fungi"/>
</dbReference>
<feature type="transmembrane region" description="Helical" evidence="7">
    <location>
        <begin position="140"/>
        <end position="165"/>
    </location>
</feature>
<gene>
    <name evidence="9" type="ORF">J3D65DRAFT_482583</name>
</gene>
<keyword evidence="4 7" id="KW-0472">Membrane</keyword>
<evidence type="ECO:0000256" key="4">
    <source>
        <dbReference type="ARBA" id="ARBA00023136"/>
    </source>
</evidence>
<feature type="transmembrane region" description="Helical" evidence="7">
    <location>
        <begin position="20"/>
        <end position="42"/>
    </location>
</feature>
<sequence length="442" mass="49561">MARWLTPPDYPIPVTHQPATIRGTSIFLLVIAWIAVLLRLWCRFKVVRSPGWDDLIVSLALVSSTIGTVTVNNEVPYGFGLHLRSMLGENPDGTINYSVFSKYLFWFMWTNATYCSSTGLIKLSIAVQYTRLFGRRSYPVLHWTFICIAIAVACWGTAYFFMVVFSCSPVEKSWNFLVDGHCILFGSSDADETYKGYVSHTASNMCLDVLILTIPLPTLARLKMCKKQKLGLIGLFSLGTVAVLCAALRLWLIVKSHAGSYPTYDPPWYAPPIVLTSDIEVNLAILTASIPIFWPFLASTFSGSISVVQEIIIRSETRKSCDSQTHLSDLGPQRHQHRTSRSASDASDLRLKDSNNSTVVNESSVAEQHRKHYGDKHVANLVVGELAGPMDREPGHHHHHHHHHHHRPDSPPSLDNPLKTHQASAWFEPVAMEELHPQQHHT</sequence>
<feature type="transmembrane region" description="Helical" evidence="7">
    <location>
        <begin position="54"/>
        <end position="71"/>
    </location>
</feature>
<dbReference type="PANTHER" id="PTHR33048">
    <property type="entry name" value="PTH11-LIKE INTEGRAL MEMBRANE PROTEIN (AFU_ORTHOLOGUE AFUA_5G11245)"/>
    <property type="match status" value="1"/>
</dbReference>
<comment type="caution">
    <text evidence="9">The sequence shown here is derived from an EMBL/GenBank/DDBJ whole genome shotgun (WGS) entry which is preliminary data.</text>
</comment>
<dbReference type="PANTHER" id="PTHR33048:SF47">
    <property type="entry name" value="INTEGRAL MEMBRANE PROTEIN-RELATED"/>
    <property type="match status" value="1"/>
</dbReference>
<dbReference type="GeneID" id="92029503"/>
<evidence type="ECO:0000313" key="10">
    <source>
        <dbReference type="Proteomes" id="UP001360953"/>
    </source>
</evidence>
<feature type="region of interest" description="Disordered" evidence="6">
    <location>
        <begin position="388"/>
        <end position="419"/>
    </location>
</feature>
<feature type="transmembrane region" description="Helical" evidence="7">
    <location>
        <begin position="232"/>
        <end position="254"/>
    </location>
</feature>
<dbReference type="EMBL" id="JBBPEH010000009">
    <property type="protein sequence ID" value="KAK7534334.1"/>
    <property type="molecule type" value="Genomic_DNA"/>
</dbReference>
<keyword evidence="3 7" id="KW-1133">Transmembrane helix</keyword>
<feature type="region of interest" description="Disordered" evidence="6">
    <location>
        <begin position="322"/>
        <end position="375"/>
    </location>
</feature>
<keyword evidence="2 7" id="KW-0812">Transmembrane</keyword>
<feature type="domain" description="Rhodopsin" evidence="8">
    <location>
        <begin position="38"/>
        <end position="298"/>
    </location>
</feature>
<dbReference type="InterPro" id="IPR052337">
    <property type="entry name" value="SAT4-like"/>
</dbReference>
<evidence type="ECO:0000256" key="7">
    <source>
        <dbReference type="SAM" id="Phobius"/>
    </source>
</evidence>
<protein>
    <recommendedName>
        <fullName evidence="8">Rhodopsin domain-containing protein</fullName>
    </recommendedName>
</protein>
<feature type="transmembrane region" description="Helical" evidence="7">
    <location>
        <begin position="103"/>
        <end position="128"/>
    </location>
</feature>
<feature type="transmembrane region" description="Helical" evidence="7">
    <location>
        <begin position="202"/>
        <end position="220"/>
    </location>
</feature>
<feature type="compositionally biased region" description="Basic residues" evidence="6">
    <location>
        <begin position="395"/>
        <end position="407"/>
    </location>
</feature>
<evidence type="ECO:0000259" key="8">
    <source>
        <dbReference type="Pfam" id="PF20684"/>
    </source>
</evidence>
<evidence type="ECO:0000256" key="6">
    <source>
        <dbReference type="SAM" id="MobiDB-lite"/>
    </source>
</evidence>
<proteinExistence type="inferred from homology"/>
<comment type="subcellular location">
    <subcellularLocation>
        <location evidence="1">Membrane</location>
        <topology evidence="1">Multi-pass membrane protein</topology>
    </subcellularLocation>
</comment>